<dbReference type="Pfam" id="PF00012">
    <property type="entry name" value="HSP70"/>
    <property type="match status" value="2"/>
</dbReference>
<dbReference type="InterPro" id="IPR013126">
    <property type="entry name" value="Hsp_70_fam"/>
</dbReference>
<evidence type="ECO:0000313" key="5">
    <source>
        <dbReference type="Proteomes" id="UP000734854"/>
    </source>
</evidence>
<keyword evidence="2" id="KW-0547">Nucleotide-binding</keyword>
<dbReference type="Gene3D" id="3.30.420.40">
    <property type="match status" value="2"/>
</dbReference>
<dbReference type="Proteomes" id="UP000734854">
    <property type="component" value="Unassembled WGS sequence"/>
</dbReference>
<gene>
    <name evidence="4" type="ORF">ZIOFF_004134</name>
</gene>
<name>A0A8J5MAM8_ZINOF</name>
<evidence type="ECO:0000256" key="2">
    <source>
        <dbReference type="ARBA" id="ARBA00022741"/>
    </source>
</evidence>
<dbReference type="GO" id="GO:0140662">
    <property type="term" value="F:ATP-dependent protein folding chaperone"/>
    <property type="evidence" value="ECO:0007669"/>
    <property type="project" value="InterPro"/>
</dbReference>
<reference evidence="4 5" key="1">
    <citation type="submission" date="2020-08" db="EMBL/GenBank/DDBJ databases">
        <title>Plant Genome Project.</title>
        <authorList>
            <person name="Zhang R.-G."/>
        </authorList>
    </citation>
    <scope>NUCLEOTIDE SEQUENCE [LARGE SCALE GENOMIC DNA]</scope>
    <source>
        <tissue evidence="4">Rhizome</tissue>
    </source>
</reference>
<organism evidence="4 5">
    <name type="scientific">Zingiber officinale</name>
    <name type="common">Ginger</name>
    <name type="synonym">Amomum zingiber</name>
    <dbReference type="NCBI Taxonomy" id="94328"/>
    <lineage>
        <taxon>Eukaryota</taxon>
        <taxon>Viridiplantae</taxon>
        <taxon>Streptophyta</taxon>
        <taxon>Embryophyta</taxon>
        <taxon>Tracheophyta</taxon>
        <taxon>Spermatophyta</taxon>
        <taxon>Magnoliopsida</taxon>
        <taxon>Liliopsida</taxon>
        <taxon>Zingiberales</taxon>
        <taxon>Zingiberaceae</taxon>
        <taxon>Zingiber</taxon>
    </lineage>
</organism>
<comment type="similarity">
    <text evidence="1">Belongs to the heat shock protein 70 family.</text>
</comment>
<dbReference type="PANTHER" id="PTHR19375">
    <property type="entry name" value="HEAT SHOCK PROTEIN 70KDA"/>
    <property type="match status" value="1"/>
</dbReference>
<proteinExistence type="inferred from homology"/>
<comment type="caution">
    <text evidence="4">The sequence shown here is derived from an EMBL/GenBank/DDBJ whole genome shotgun (WGS) entry which is preliminary data.</text>
</comment>
<dbReference type="GO" id="GO:0005524">
    <property type="term" value="F:ATP binding"/>
    <property type="evidence" value="ECO:0007669"/>
    <property type="project" value="UniProtKB-KW"/>
</dbReference>
<dbReference type="AlphaFoldDB" id="A0A8J5MAM8"/>
<dbReference type="FunFam" id="3.30.420.40:FF:000028">
    <property type="entry name" value="heat shock 70 kDa protein-like"/>
    <property type="match status" value="1"/>
</dbReference>
<evidence type="ECO:0000256" key="1">
    <source>
        <dbReference type="ARBA" id="ARBA00007381"/>
    </source>
</evidence>
<protein>
    <submittedName>
        <fullName evidence="4">Uncharacterized protein</fullName>
    </submittedName>
</protein>
<keyword evidence="5" id="KW-1185">Reference proteome</keyword>
<keyword evidence="3" id="KW-0067">ATP-binding</keyword>
<dbReference type="SUPFAM" id="SSF53067">
    <property type="entry name" value="Actin-like ATPase domain"/>
    <property type="match status" value="1"/>
</dbReference>
<sequence>MKEIAEAYFGTTVKNVVVTVPTYFNGSRQSRTPELLPTSTGGTFDVSLLTIEEGIFEVKATAGNKHLDGKDLDNRMVNHFVQEKAYERRKM</sequence>
<accession>A0A8J5MAM8</accession>
<dbReference type="EMBL" id="JACMSC010000001">
    <property type="protein sequence ID" value="KAG6538982.1"/>
    <property type="molecule type" value="Genomic_DNA"/>
</dbReference>
<evidence type="ECO:0000256" key="3">
    <source>
        <dbReference type="ARBA" id="ARBA00022840"/>
    </source>
</evidence>
<dbReference type="InterPro" id="IPR043129">
    <property type="entry name" value="ATPase_NBD"/>
</dbReference>
<evidence type="ECO:0000313" key="4">
    <source>
        <dbReference type="EMBL" id="KAG6538982.1"/>
    </source>
</evidence>